<evidence type="ECO:0008006" key="5">
    <source>
        <dbReference type="Google" id="ProtNLM"/>
    </source>
</evidence>
<dbReference type="AlphaFoldDB" id="A0A0E0UXG8"/>
<evidence type="ECO:0000259" key="2">
    <source>
        <dbReference type="Pfam" id="PF14287"/>
    </source>
</evidence>
<dbReference type="PATRIC" id="fig|1030009.3.peg.1663"/>
<dbReference type="HOGENOM" id="CLU_010686_18_0_9"/>
<evidence type="ECO:0000313" key="4">
    <source>
        <dbReference type="Proteomes" id="UP000000486"/>
    </source>
</evidence>
<proteinExistence type="predicted"/>
<evidence type="ECO:0000259" key="1">
    <source>
        <dbReference type="Pfam" id="PF13408"/>
    </source>
</evidence>
<gene>
    <name evidence="3" type="ordered locus">LMM7_1675</name>
</gene>
<feature type="domain" description="Recombinase zinc beta ribbon" evidence="1">
    <location>
        <begin position="1"/>
        <end position="61"/>
    </location>
</feature>
<dbReference type="Pfam" id="PF13408">
    <property type="entry name" value="Zn_ribbon_recom"/>
    <property type="match status" value="1"/>
</dbReference>
<dbReference type="Proteomes" id="UP000000486">
    <property type="component" value="Chromosome"/>
</dbReference>
<dbReference type="Pfam" id="PF14287">
    <property type="entry name" value="DUF4368"/>
    <property type="match status" value="1"/>
</dbReference>
<organism evidence="3 4">
    <name type="scientific">Listeria monocytogenes serotype 4a (strain M7)</name>
    <dbReference type="NCBI Taxonomy" id="1030009"/>
    <lineage>
        <taxon>Bacteria</taxon>
        <taxon>Bacillati</taxon>
        <taxon>Bacillota</taxon>
        <taxon>Bacilli</taxon>
        <taxon>Bacillales</taxon>
        <taxon>Listeriaceae</taxon>
        <taxon>Listeria</taxon>
    </lineage>
</organism>
<dbReference type="InterPro" id="IPR025827">
    <property type="entry name" value="Zn_ribbon_recom_dom"/>
</dbReference>
<protein>
    <recommendedName>
        <fullName evidence="5">DUF4368 domain-containing protein</fullName>
    </recommendedName>
</protein>
<dbReference type="KEGG" id="lmq:LMM7_1675"/>
<feature type="domain" description="DUF4368" evidence="2">
    <location>
        <begin position="152"/>
        <end position="215"/>
    </location>
</feature>
<dbReference type="RefSeq" id="WP_012581249.1">
    <property type="nucleotide sequence ID" value="NC_017537.1"/>
</dbReference>
<dbReference type="EMBL" id="CP002816">
    <property type="protein sequence ID" value="AEH92680.1"/>
    <property type="molecule type" value="Genomic_DNA"/>
</dbReference>
<accession>A0A0E0UXG8</accession>
<evidence type="ECO:0000313" key="3">
    <source>
        <dbReference type="EMBL" id="AEH92680.1"/>
    </source>
</evidence>
<sequence length="239" mass="27753">MFSGIPHCADCGSKLYYCTTRYFETRHDHFRCSASQKAVDPCTSHFIRAVVLEEMVLAHMRYVIGFVQRYEDSFRVSIEAERSTEIQKELSAKRKQIAQSQKRVDDLDVLFRKVYEDNASGKLTDERFMQLSRGYDLEQKTLRQMITMLEKEIDQQEQKTTQVEDFIAKCKRYSSLETLTPAILNDLVIKVFVEAPDKSTGKRRQGIHISYNLVGILPPLERFQPVVVERPNKEKAETA</sequence>
<reference evidence="3 4" key="1">
    <citation type="journal article" date="2011" name="J. Bacteriol.">
        <title>Genome sequence of the nonpathogenic Listeria monocytogenes serovar 4a strain M7.</title>
        <authorList>
            <person name="Chen J."/>
            <person name="Xia Y."/>
            <person name="Cheng C."/>
            <person name="Fang C."/>
            <person name="Shan Y."/>
            <person name="Jin G."/>
            <person name="Fang W."/>
        </authorList>
    </citation>
    <scope>NUCLEOTIDE SEQUENCE [LARGE SCALE GENOMIC DNA]</scope>
    <source>
        <strain evidence="3 4">M7</strain>
    </source>
</reference>
<name>A0A0E0UXG8_LISMM</name>
<dbReference type="InterPro" id="IPR025378">
    <property type="entry name" value="DUF4368"/>
</dbReference>